<dbReference type="InterPro" id="IPR029058">
    <property type="entry name" value="AB_hydrolase_fold"/>
</dbReference>
<name>A0ABT5WN08_9SPHN</name>
<feature type="domain" description="BD-FAE-like" evidence="3">
    <location>
        <begin position="40"/>
        <end position="139"/>
    </location>
</feature>
<dbReference type="InterPro" id="IPR050300">
    <property type="entry name" value="GDXG_lipolytic_enzyme"/>
</dbReference>
<dbReference type="InterPro" id="IPR049492">
    <property type="entry name" value="BD-FAE-like_dom"/>
</dbReference>
<gene>
    <name evidence="4" type="ORF">PYV00_06755</name>
</gene>
<evidence type="ECO:0000256" key="2">
    <source>
        <dbReference type="SAM" id="MobiDB-lite"/>
    </source>
</evidence>
<feature type="region of interest" description="Disordered" evidence="2">
    <location>
        <begin position="1"/>
        <end position="26"/>
    </location>
</feature>
<evidence type="ECO:0000313" key="4">
    <source>
        <dbReference type="EMBL" id="MDE8651421.1"/>
    </source>
</evidence>
<dbReference type="GO" id="GO:0016787">
    <property type="term" value="F:hydrolase activity"/>
    <property type="evidence" value="ECO:0007669"/>
    <property type="project" value="UniProtKB-KW"/>
</dbReference>
<feature type="compositionally biased region" description="Low complexity" evidence="2">
    <location>
        <begin position="1"/>
        <end position="17"/>
    </location>
</feature>
<reference evidence="4 5" key="1">
    <citation type="submission" date="2023-03" db="EMBL/GenBank/DDBJ databases">
        <title>NovoSphingobium album sp. nov. isolated from polycyclic aromatic hydrocarbons- and heavy-metal polluted soil.</title>
        <authorList>
            <person name="Liu Z."/>
            <person name="Wang K."/>
        </authorList>
    </citation>
    <scope>NUCLEOTIDE SEQUENCE [LARGE SCALE GENOMIC DNA]</scope>
    <source>
        <strain evidence="4 5">H3SJ31-1</strain>
    </source>
</reference>
<keyword evidence="1 4" id="KW-0378">Hydrolase</keyword>
<dbReference type="SUPFAM" id="SSF53474">
    <property type="entry name" value="alpha/beta-Hydrolases"/>
    <property type="match status" value="1"/>
</dbReference>
<dbReference type="Gene3D" id="3.40.50.1820">
    <property type="entry name" value="alpha/beta hydrolase"/>
    <property type="match status" value="1"/>
</dbReference>
<dbReference type="EMBL" id="JARESE010000015">
    <property type="protein sequence ID" value="MDE8651421.1"/>
    <property type="molecule type" value="Genomic_DNA"/>
</dbReference>
<organism evidence="4 5">
    <name type="scientific">Novosphingobium album</name>
    <name type="common">ex Liu et al. 2023</name>
    <dbReference type="NCBI Taxonomy" id="3031130"/>
    <lineage>
        <taxon>Bacteria</taxon>
        <taxon>Pseudomonadati</taxon>
        <taxon>Pseudomonadota</taxon>
        <taxon>Alphaproteobacteria</taxon>
        <taxon>Sphingomonadales</taxon>
        <taxon>Sphingomonadaceae</taxon>
        <taxon>Novosphingobium</taxon>
    </lineage>
</organism>
<protein>
    <submittedName>
        <fullName evidence="4">Alpha/beta hydrolase</fullName>
    </submittedName>
</protein>
<dbReference type="PANTHER" id="PTHR48081:SF33">
    <property type="entry name" value="KYNURENINE FORMAMIDASE"/>
    <property type="match status" value="1"/>
</dbReference>
<dbReference type="Pfam" id="PF20434">
    <property type="entry name" value="BD-FAE"/>
    <property type="match status" value="1"/>
</dbReference>
<proteinExistence type="predicted"/>
<comment type="caution">
    <text evidence="4">The sequence shown here is derived from an EMBL/GenBank/DDBJ whole genome shotgun (WGS) entry which is preliminary data.</text>
</comment>
<evidence type="ECO:0000313" key="5">
    <source>
        <dbReference type="Proteomes" id="UP001216253"/>
    </source>
</evidence>
<evidence type="ECO:0000256" key="1">
    <source>
        <dbReference type="ARBA" id="ARBA00022801"/>
    </source>
</evidence>
<sequence length="277" mass="29134">MPPGLAGAPLAAQAQSPASPPEIAYGADPRQTLSLAPATGTHGATPLIIFVHGGGWKRGDKDNATGRYKLPHYTGEGYAFASVNYRLVPDATVEQQAQDVADAVAALVRDAGTLGIDRQRIVLMGHSAGAHLVALVGTDPQYLRRAGLGLDAVAGVIPIDGAAYDVPSQMAAAGRFMGPTYEQAFGTDRARQRALSPVAQATAPNAPAFLLLHVQRKDGIAQARLLEAALKRAGTPTERREFPGQGLRGHMQINRDLGNPDYPATAVVDDWLARVLK</sequence>
<evidence type="ECO:0000259" key="3">
    <source>
        <dbReference type="Pfam" id="PF20434"/>
    </source>
</evidence>
<accession>A0ABT5WN08</accession>
<keyword evidence="5" id="KW-1185">Reference proteome</keyword>
<dbReference type="PANTHER" id="PTHR48081">
    <property type="entry name" value="AB HYDROLASE SUPERFAMILY PROTEIN C4A8.06C"/>
    <property type="match status" value="1"/>
</dbReference>
<dbReference type="Proteomes" id="UP001216253">
    <property type="component" value="Unassembled WGS sequence"/>
</dbReference>